<dbReference type="CDD" id="cd08026">
    <property type="entry name" value="DUF326"/>
    <property type="match status" value="1"/>
</dbReference>
<dbReference type="InterPro" id="IPR005560">
    <property type="entry name" value="Csp_YhjQ"/>
</dbReference>
<dbReference type="OrthoDB" id="5396211at2"/>
<dbReference type="eggNOG" id="ENOG5032SB1">
    <property type="taxonomic scope" value="Bacteria"/>
</dbReference>
<dbReference type="STRING" id="644966.Tmar_1585"/>
<proteinExistence type="predicted"/>
<evidence type="ECO:0000313" key="2">
    <source>
        <dbReference type="Proteomes" id="UP000008915"/>
    </source>
</evidence>
<dbReference type="Pfam" id="PF03860">
    <property type="entry name" value="Csp"/>
    <property type="match status" value="1"/>
</dbReference>
<protein>
    <submittedName>
        <fullName evidence="1">Ferredoxin</fullName>
    </submittedName>
</protein>
<organism evidence="1 2">
    <name type="scientific">Thermaerobacter marianensis (strain ATCC 700841 / DSM 12885 / JCM 10246 / 7p75a)</name>
    <dbReference type="NCBI Taxonomy" id="644966"/>
    <lineage>
        <taxon>Bacteria</taxon>
        <taxon>Bacillati</taxon>
        <taxon>Bacillota</taxon>
        <taxon>Clostridia</taxon>
        <taxon>Eubacteriales</taxon>
        <taxon>Clostridiales Family XVII. Incertae Sedis</taxon>
        <taxon>Thermaerobacter</taxon>
    </lineage>
</organism>
<reference evidence="1 2" key="1">
    <citation type="journal article" date="2010" name="Stand. Genomic Sci.">
        <title>Complete genome sequence of Thermaerobacter marianensis type strain (7p75a).</title>
        <authorList>
            <person name="Han C."/>
            <person name="Gu W."/>
            <person name="Zhang X."/>
            <person name="Lapidus A."/>
            <person name="Nolan M."/>
            <person name="Copeland A."/>
            <person name="Lucas S."/>
            <person name="Del Rio T.G."/>
            <person name="Tice H."/>
            <person name="Cheng J.F."/>
            <person name="Tapia R."/>
            <person name="Goodwin L."/>
            <person name="Pitluck S."/>
            <person name="Pagani I."/>
            <person name="Ivanova N."/>
            <person name="Mavromatis K."/>
            <person name="Mikhailova N."/>
            <person name="Pati A."/>
            <person name="Chen A."/>
            <person name="Palaniappan K."/>
            <person name="Land M."/>
            <person name="Hauser L."/>
            <person name="Chang Y.J."/>
            <person name="Jeffries C.D."/>
            <person name="Schneider S."/>
            <person name="Rohde M."/>
            <person name="Goker M."/>
            <person name="Pukall R."/>
            <person name="Woyke T."/>
            <person name="Bristow J."/>
            <person name="Eisen J.A."/>
            <person name="Markowitz V."/>
            <person name="Hugenholtz P."/>
            <person name="Kyrpides N.C."/>
            <person name="Klenk H.P."/>
            <person name="Detter J.C."/>
        </authorList>
    </citation>
    <scope>NUCLEOTIDE SEQUENCE [LARGE SCALE GENOMIC DNA]</scope>
    <source>
        <strain evidence="2">ATCC 700841 / DSM 12885 / JCM 10246 / 7p75a</strain>
    </source>
</reference>
<dbReference type="EMBL" id="CP002344">
    <property type="protein sequence ID" value="ADU51694.1"/>
    <property type="molecule type" value="Genomic_DNA"/>
</dbReference>
<dbReference type="RefSeq" id="WP_006903533.1">
    <property type="nucleotide sequence ID" value="NC_014831.1"/>
</dbReference>
<dbReference type="PANTHER" id="PTHR37310">
    <property type="entry name" value="CYTOPLASMIC PROTEIN-RELATED"/>
    <property type="match status" value="1"/>
</dbReference>
<sequence length="114" mass="12540">MAVVHTDVQQYKKCIDACNSCMQACEQCLTACLKEPDAAQRGRCVQLLRDCADICALASRVMSRGSDFAGAICRVCAEICEACAQECGRFQDEHCQECARECRACAEECRRMAA</sequence>
<name>E6SGW0_THEM7</name>
<reference evidence="2" key="2">
    <citation type="journal article" date="2010" name="Stand. Genomic Sci.">
        <title>Complete genome sequence of Thermaerobacter marianensis type strain (7p75aT).</title>
        <authorList>
            <person name="Han C."/>
            <person name="Gu W."/>
            <person name="Zhang X."/>
            <person name="Lapidus A."/>
            <person name="Nolan M."/>
            <person name="Copeland A."/>
            <person name="Lucas S."/>
            <person name="Glavina Del Rio T."/>
            <person name="Tice H."/>
            <person name="Cheng J."/>
            <person name="Tapia R."/>
            <person name="Goodwin L."/>
            <person name="Pitluck S."/>
            <person name="Pagani I."/>
            <person name="Ivanova N."/>
            <person name="Mavromatis K."/>
            <person name="Mikhailova N."/>
            <person name="Pati A."/>
            <person name="Chen A."/>
            <person name="Palaniappan K."/>
            <person name="Land M."/>
            <person name="Hauser L."/>
            <person name="Chang Y."/>
            <person name="Jeffries C."/>
            <person name="Schneider S."/>
            <person name="Rohde M."/>
            <person name="Goker M."/>
            <person name="Pukall R."/>
            <person name="Woyke T."/>
            <person name="Bristow J."/>
            <person name="Eisen J."/>
            <person name="Markowitz V."/>
            <person name="Hugenholtz P."/>
            <person name="Kyrpides N."/>
            <person name="Klenk H."/>
            <person name="Detter J."/>
        </authorList>
    </citation>
    <scope>NUCLEOTIDE SEQUENCE [LARGE SCALE GENOMIC DNA]</scope>
    <source>
        <strain evidence="2">ATCC 700841 / DSM 12885 / JCM 10246 / 7p75a</strain>
    </source>
</reference>
<accession>E6SGW0</accession>
<dbReference type="InterPro" id="IPR044543">
    <property type="entry name" value="YHJQ-like"/>
</dbReference>
<dbReference type="Proteomes" id="UP000008915">
    <property type="component" value="Chromosome"/>
</dbReference>
<keyword evidence="2" id="KW-1185">Reference proteome</keyword>
<dbReference type="Gene3D" id="1.20.1270.360">
    <property type="match status" value="1"/>
</dbReference>
<dbReference type="KEGG" id="tmr:Tmar_1585"/>
<evidence type="ECO:0000313" key="1">
    <source>
        <dbReference type="EMBL" id="ADU51694.1"/>
    </source>
</evidence>
<dbReference type="AlphaFoldDB" id="E6SGW0"/>
<dbReference type="HOGENOM" id="CLU_142273_1_0_9"/>
<gene>
    <name evidence="1" type="ordered locus">Tmar_1585</name>
</gene>
<dbReference type="PANTHER" id="PTHR37310:SF1">
    <property type="entry name" value="CYTOPLASMIC PROTEIN"/>
    <property type="match status" value="1"/>
</dbReference>